<feature type="compositionally biased region" description="Polar residues" evidence="4">
    <location>
        <begin position="285"/>
        <end position="314"/>
    </location>
</feature>
<evidence type="ECO:0000313" key="7">
    <source>
        <dbReference type="Proteomes" id="UP001374579"/>
    </source>
</evidence>
<sequence>MSVPFRNLTSEDMLSLDSAAVDELVKKFFFPHTSTPPTSTTTATSPVTPATRQPPSSATEMSEYPRLYLAAEPQRSETNTSPSPANIPVLFDLLDEDVVEIEMIDCVPPDRESSSHVISAVTRPLPLPTSLNQCPVISRSNCVESVKTTVYTSDCPTSFVSSGNTYHQNSLSPSHTMRPGNDLPQGFCDVVYPIFCTNDRERPFAPVQSTFPGPVRHPRSQNSAVTTGHHPYPRPRPLGQVQGHPRQPQPHHWENHPPTCNDIYNPHERRSAATSLEFHRRLPSQRPSLWSHQHQPQEGSHQQWRQQQPLTTCDETAVRVKTDSQGLDSRAKSPSASSTSSEDSAEGLHSVRLYRFLLDELEKPESEEGRLLAWVDKPRGLFRIVRKAEIADKWGKAKNNESMTYEKFSRSLRYYYKIKQLERVHGQYLIYKFHMQAHPQVWDTIRGTTSSLQSSSAVTSSSTTSSPKWTSSLL</sequence>
<feature type="region of interest" description="Disordered" evidence="4">
    <location>
        <begin position="207"/>
        <end position="266"/>
    </location>
</feature>
<feature type="compositionally biased region" description="Low complexity" evidence="4">
    <location>
        <begin position="33"/>
        <end position="51"/>
    </location>
</feature>
<dbReference type="AlphaFoldDB" id="A0AAN9G8R3"/>
<dbReference type="PANTHER" id="PTHR11849">
    <property type="entry name" value="ETS"/>
    <property type="match status" value="1"/>
</dbReference>
<dbReference type="PANTHER" id="PTHR11849:SF191">
    <property type="entry name" value="ECDYSONE-INDUCED PROTEIN 74EF ISOFORM B"/>
    <property type="match status" value="1"/>
</dbReference>
<dbReference type="InterPro" id="IPR046328">
    <property type="entry name" value="ETS_fam"/>
</dbReference>
<evidence type="ECO:0000313" key="6">
    <source>
        <dbReference type="EMBL" id="KAK7098764.1"/>
    </source>
</evidence>
<evidence type="ECO:0000256" key="1">
    <source>
        <dbReference type="ARBA" id="ARBA00005562"/>
    </source>
</evidence>
<proteinExistence type="inferred from homology"/>
<protein>
    <recommendedName>
        <fullName evidence="5">ETS domain-containing protein</fullName>
    </recommendedName>
</protein>
<evidence type="ECO:0000256" key="4">
    <source>
        <dbReference type="SAM" id="MobiDB-lite"/>
    </source>
</evidence>
<dbReference type="Pfam" id="PF00178">
    <property type="entry name" value="Ets"/>
    <property type="match status" value="1"/>
</dbReference>
<dbReference type="Gene3D" id="1.10.10.10">
    <property type="entry name" value="Winged helix-like DNA-binding domain superfamily/Winged helix DNA-binding domain"/>
    <property type="match status" value="1"/>
</dbReference>
<dbReference type="SMART" id="SM00413">
    <property type="entry name" value="ETS"/>
    <property type="match status" value="1"/>
</dbReference>
<comment type="subcellular location">
    <subcellularLocation>
        <location evidence="3">Nucleus</location>
    </subcellularLocation>
</comment>
<dbReference type="SUPFAM" id="SSF46785">
    <property type="entry name" value="Winged helix' DNA-binding domain"/>
    <property type="match status" value="1"/>
</dbReference>
<keyword evidence="7" id="KW-1185">Reference proteome</keyword>
<dbReference type="PROSITE" id="PS50061">
    <property type="entry name" value="ETS_DOMAIN_3"/>
    <property type="match status" value="1"/>
</dbReference>
<reference evidence="6 7" key="1">
    <citation type="submission" date="2024-02" db="EMBL/GenBank/DDBJ databases">
        <title>Chromosome-scale genome assembly of the rough periwinkle Littorina saxatilis.</title>
        <authorList>
            <person name="De Jode A."/>
            <person name="Faria R."/>
            <person name="Formenti G."/>
            <person name="Sims Y."/>
            <person name="Smith T.P."/>
            <person name="Tracey A."/>
            <person name="Wood J.M.D."/>
            <person name="Zagrodzka Z.B."/>
            <person name="Johannesson K."/>
            <person name="Butlin R.K."/>
            <person name="Leder E.H."/>
        </authorList>
    </citation>
    <scope>NUCLEOTIDE SEQUENCE [LARGE SCALE GENOMIC DNA]</scope>
    <source>
        <strain evidence="6">Snail1</strain>
        <tissue evidence="6">Muscle</tissue>
    </source>
</reference>
<feature type="compositionally biased region" description="Low complexity" evidence="4">
    <location>
        <begin position="332"/>
        <end position="342"/>
    </location>
</feature>
<keyword evidence="3" id="KW-0539">Nucleus</keyword>
<feature type="region of interest" description="Disordered" evidence="4">
    <location>
        <begin position="31"/>
        <end position="61"/>
    </location>
</feature>
<feature type="domain" description="ETS" evidence="5">
    <location>
        <begin position="351"/>
        <end position="434"/>
    </location>
</feature>
<keyword evidence="2 3" id="KW-0238">DNA-binding</keyword>
<dbReference type="GO" id="GO:0000981">
    <property type="term" value="F:DNA-binding transcription factor activity, RNA polymerase II-specific"/>
    <property type="evidence" value="ECO:0007669"/>
    <property type="project" value="TreeGrafter"/>
</dbReference>
<evidence type="ECO:0000256" key="2">
    <source>
        <dbReference type="ARBA" id="ARBA00023125"/>
    </source>
</evidence>
<dbReference type="InterPro" id="IPR036390">
    <property type="entry name" value="WH_DNA-bd_sf"/>
</dbReference>
<dbReference type="InterPro" id="IPR036388">
    <property type="entry name" value="WH-like_DNA-bd_sf"/>
</dbReference>
<evidence type="ECO:0000256" key="3">
    <source>
        <dbReference type="RuleBase" id="RU004019"/>
    </source>
</evidence>
<dbReference type="Proteomes" id="UP001374579">
    <property type="component" value="Unassembled WGS sequence"/>
</dbReference>
<dbReference type="GO" id="GO:0043565">
    <property type="term" value="F:sequence-specific DNA binding"/>
    <property type="evidence" value="ECO:0007669"/>
    <property type="project" value="InterPro"/>
</dbReference>
<evidence type="ECO:0000259" key="5">
    <source>
        <dbReference type="PROSITE" id="PS50061"/>
    </source>
</evidence>
<dbReference type="InterPro" id="IPR000418">
    <property type="entry name" value="Ets_dom"/>
</dbReference>
<dbReference type="GO" id="GO:0005634">
    <property type="term" value="C:nucleus"/>
    <property type="evidence" value="ECO:0007669"/>
    <property type="project" value="UniProtKB-SubCell"/>
</dbReference>
<gene>
    <name evidence="6" type="ORF">V1264_003000</name>
</gene>
<feature type="region of interest" description="Disordered" evidence="4">
    <location>
        <begin position="285"/>
        <end position="344"/>
    </location>
</feature>
<dbReference type="GO" id="GO:0030154">
    <property type="term" value="P:cell differentiation"/>
    <property type="evidence" value="ECO:0007669"/>
    <property type="project" value="TreeGrafter"/>
</dbReference>
<dbReference type="EMBL" id="JBAMIC010000012">
    <property type="protein sequence ID" value="KAK7098764.1"/>
    <property type="molecule type" value="Genomic_DNA"/>
</dbReference>
<comment type="caution">
    <text evidence="6">The sequence shown here is derived from an EMBL/GenBank/DDBJ whole genome shotgun (WGS) entry which is preliminary data.</text>
</comment>
<organism evidence="6 7">
    <name type="scientific">Littorina saxatilis</name>
    <dbReference type="NCBI Taxonomy" id="31220"/>
    <lineage>
        <taxon>Eukaryota</taxon>
        <taxon>Metazoa</taxon>
        <taxon>Spiralia</taxon>
        <taxon>Lophotrochozoa</taxon>
        <taxon>Mollusca</taxon>
        <taxon>Gastropoda</taxon>
        <taxon>Caenogastropoda</taxon>
        <taxon>Littorinimorpha</taxon>
        <taxon>Littorinoidea</taxon>
        <taxon>Littorinidae</taxon>
        <taxon>Littorina</taxon>
    </lineage>
</organism>
<comment type="similarity">
    <text evidence="1 3">Belongs to the ETS family.</text>
</comment>
<dbReference type="PRINTS" id="PR00454">
    <property type="entry name" value="ETSDOMAIN"/>
</dbReference>
<feature type="region of interest" description="Disordered" evidence="4">
    <location>
        <begin position="453"/>
        <end position="474"/>
    </location>
</feature>
<name>A0AAN9G8R3_9CAEN</name>
<accession>A0AAN9G8R3</accession>